<dbReference type="Proteomes" id="UP000195918">
    <property type="component" value="Unassembled WGS sequence"/>
</dbReference>
<accession>A0A1X6WM79</accession>
<dbReference type="InterPro" id="IPR057253">
    <property type="entry name" value="CoiA-like_N"/>
</dbReference>
<organism evidence="3 4">
    <name type="scientific">Vagococcus fluvialis bH819</name>
    <dbReference type="NCBI Taxonomy" id="1255619"/>
    <lineage>
        <taxon>Bacteria</taxon>
        <taxon>Bacillati</taxon>
        <taxon>Bacillota</taxon>
        <taxon>Bacilli</taxon>
        <taxon>Lactobacillales</taxon>
        <taxon>Enterococcaceae</taxon>
        <taxon>Vagococcus</taxon>
    </lineage>
</organism>
<dbReference type="Pfam" id="PF06054">
    <property type="entry name" value="CoiA_nuc"/>
    <property type="match status" value="1"/>
</dbReference>
<feature type="domain" description="Competence protein CoiA nuclease-like" evidence="1">
    <location>
        <begin position="66"/>
        <end position="208"/>
    </location>
</feature>
<feature type="domain" description="Competence protein CoiA-like N-terminal" evidence="2">
    <location>
        <begin position="15"/>
        <end position="61"/>
    </location>
</feature>
<proteinExistence type="predicted"/>
<protein>
    <submittedName>
        <fullName evidence="3">Competence protein CoiA</fullName>
    </submittedName>
</protein>
<evidence type="ECO:0000313" key="3">
    <source>
        <dbReference type="EMBL" id="SLM85451.1"/>
    </source>
</evidence>
<dbReference type="RefSeq" id="WP_086951083.1">
    <property type="nucleotide sequence ID" value="NZ_FWFD01000008.1"/>
</dbReference>
<dbReference type="Pfam" id="PF25164">
    <property type="entry name" value="CoiA_N"/>
    <property type="match status" value="1"/>
</dbReference>
<reference evidence="4" key="1">
    <citation type="submission" date="2017-02" db="EMBL/GenBank/DDBJ databases">
        <authorList>
            <person name="Dridi B."/>
        </authorList>
    </citation>
    <scope>NUCLEOTIDE SEQUENCE [LARGE SCALE GENOMIC DNA]</scope>
    <source>
        <strain evidence="4">bH819</strain>
    </source>
</reference>
<dbReference type="PIRSF" id="PIRSF007487">
    <property type="entry name" value="Competence-induced_CoiA_bac"/>
    <property type="match status" value="1"/>
</dbReference>
<dbReference type="InterPro" id="IPR021176">
    <property type="entry name" value="Competence-induced_CoiA"/>
</dbReference>
<evidence type="ECO:0000259" key="2">
    <source>
        <dbReference type="Pfam" id="PF25164"/>
    </source>
</evidence>
<gene>
    <name evidence="3" type="ORF">FM121_05085</name>
</gene>
<sequence length="378" mass="45420">MLIAESEKGKQINLSCLSRHEINQLRKTECYCPGCKEELIIKNGSIMMPHFAHKKNSLCLSFSENESEEHLKGKKIMADNCRKYKIEYEVEAYLPELNQRPDLLINHRIVIEFQCSPLSIERFKERTLNYQSLGYQVIWILGNKLQFKDKISQLQRQFIYLSKEIGFYVWEMDVEAKTIQNKYFLVSSVWQNFFQTRLFQLEKENFLSIVRFPLEKHPKISYEIRSRIACEKRIDSWNRQLNQKNKCTLSVQEYFYKKGLNIRNLPEIIILPSFQSVVLKEQEYIWRYQIYEFIRSNQKVTYQEIYEEIKGQNVESYCLISFSQFVKYHLSLYLCFLIQNRLVIRRDDGYYYTGHKLDLKKSSQEFLGIPLKYGMINK</sequence>
<dbReference type="InterPro" id="IPR010330">
    <property type="entry name" value="CoiA_nuc"/>
</dbReference>
<dbReference type="OrthoDB" id="3784230at2"/>
<dbReference type="EMBL" id="FWFD01000008">
    <property type="protein sequence ID" value="SLM85451.1"/>
    <property type="molecule type" value="Genomic_DNA"/>
</dbReference>
<keyword evidence="4" id="KW-1185">Reference proteome</keyword>
<name>A0A1X6WM79_9ENTE</name>
<evidence type="ECO:0000313" key="4">
    <source>
        <dbReference type="Proteomes" id="UP000195918"/>
    </source>
</evidence>
<evidence type="ECO:0000259" key="1">
    <source>
        <dbReference type="Pfam" id="PF06054"/>
    </source>
</evidence>
<dbReference type="AlphaFoldDB" id="A0A1X6WM79"/>